<keyword evidence="2" id="KW-1185">Reference proteome</keyword>
<reference evidence="1 2" key="1">
    <citation type="submission" date="2021-04" db="EMBL/GenBank/DDBJ databases">
        <title>Ruania sp. nov., isolated from sandy soil of mangrove forest.</title>
        <authorList>
            <person name="Ge X."/>
            <person name="Huang R."/>
            <person name="Liu W."/>
        </authorList>
    </citation>
    <scope>NUCLEOTIDE SEQUENCE [LARGE SCALE GENOMIC DNA]</scope>
    <source>
        <strain evidence="1 2">N2-46</strain>
    </source>
</reference>
<evidence type="ECO:0008006" key="3">
    <source>
        <dbReference type="Google" id="ProtNLM"/>
    </source>
</evidence>
<dbReference type="Proteomes" id="UP000826651">
    <property type="component" value="Unassembled WGS sequence"/>
</dbReference>
<dbReference type="RefSeq" id="WP_223408161.1">
    <property type="nucleotide sequence ID" value="NZ_JAGSHT010000016.1"/>
</dbReference>
<organism evidence="1 2">
    <name type="scientific">Occultella gossypii</name>
    <dbReference type="NCBI Taxonomy" id="2800820"/>
    <lineage>
        <taxon>Bacteria</taxon>
        <taxon>Bacillati</taxon>
        <taxon>Actinomycetota</taxon>
        <taxon>Actinomycetes</taxon>
        <taxon>Micrococcales</taxon>
        <taxon>Ruaniaceae</taxon>
        <taxon>Occultella</taxon>
    </lineage>
</organism>
<sequence>MSVIPVRSPSAATDAAWLAAADIATIASTLEVKYRLVGGIAVTLLTHRYGVQDQVDARETADADMGVPKEVCGDDRLPAALLGLGYKREGGNRFVRSDGDRNRTIDVLAPSPTVHLESNQPVGELSVDLIPGLTTALRLDPVQVSINAQLQDGSSVTMTLDLPHLIGALTLKAFAFKGRLQTSDAIDIWRLLVAADAAGITAADWPSTGDGKHAGALLHEHFGRTNAIAVRRALPRPADQANLRLLLRDVVADARI</sequence>
<protein>
    <recommendedName>
        <fullName evidence="3">Nucleotidyl transferase AbiEii toxin, Type IV TA system</fullName>
    </recommendedName>
</protein>
<comment type="caution">
    <text evidence="1">The sequence shown here is derived from an EMBL/GenBank/DDBJ whole genome shotgun (WGS) entry which is preliminary data.</text>
</comment>
<evidence type="ECO:0000313" key="2">
    <source>
        <dbReference type="Proteomes" id="UP000826651"/>
    </source>
</evidence>
<proteinExistence type="predicted"/>
<evidence type="ECO:0000313" key="1">
    <source>
        <dbReference type="EMBL" id="MBZ2197901.1"/>
    </source>
</evidence>
<accession>A0ABS7SC19</accession>
<name>A0ABS7SC19_9MICO</name>
<dbReference type="EMBL" id="JAGSHT010000016">
    <property type="protein sequence ID" value="MBZ2197901.1"/>
    <property type="molecule type" value="Genomic_DNA"/>
</dbReference>
<gene>
    <name evidence="1" type="ORF">KCQ71_17205</name>
</gene>